<accession>A0A645B4M3</accession>
<dbReference type="EMBL" id="VSSQ01017569">
    <property type="protein sequence ID" value="MPM59998.1"/>
    <property type="molecule type" value="Genomic_DNA"/>
</dbReference>
<protein>
    <submittedName>
        <fullName evidence="1">Uncharacterized protein</fullName>
    </submittedName>
</protein>
<comment type="caution">
    <text evidence="1">The sequence shown here is derived from an EMBL/GenBank/DDBJ whole genome shotgun (WGS) entry which is preliminary data.</text>
</comment>
<organism evidence="1">
    <name type="scientific">bioreactor metagenome</name>
    <dbReference type="NCBI Taxonomy" id="1076179"/>
    <lineage>
        <taxon>unclassified sequences</taxon>
        <taxon>metagenomes</taxon>
        <taxon>ecological metagenomes</taxon>
    </lineage>
</organism>
<gene>
    <name evidence="1" type="ORF">SDC9_106844</name>
</gene>
<name>A0A645B4M3_9ZZZZ</name>
<proteinExistence type="predicted"/>
<reference evidence="1" key="1">
    <citation type="submission" date="2019-08" db="EMBL/GenBank/DDBJ databases">
        <authorList>
            <person name="Kucharzyk K."/>
            <person name="Murdoch R.W."/>
            <person name="Higgins S."/>
            <person name="Loffler F."/>
        </authorList>
    </citation>
    <scope>NUCLEOTIDE SEQUENCE</scope>
</reference>
<evidence type="ECO:0000313" key="1">
    <source>
        <dbReference type="EMBL" id="MPM59998.1"/>
    </source>
</evidence>
<dbReference type="AlphaFoldDB" id="A0A645B4M3"/>
<sequence length="60" mass="6610">MSKRFHDALRAVVLYEPNNCQNNLLHSSGGDYHQPTLDLAALVLVGPIGCCDALCWVGRR</sequence>